<organism evidence="2 3">
    <name type="scientific">Lysobacter gummosus</name>
    <dbReference type="NCBI Taxonomy" id="262324"/>
    <lineage>
        <taxon>Bacteria</taxon>
        <taxon>Pseudomonadati</taxon>
        <taxon>Pseudomonadota</taxon>
        <taxon>Gammaproteobacteria</taxon>
        <taxon>Lysobacterales</taxon>
        <taxon>Lysobacteraceae</taxon>
        <taxon>Lysobacter</taxon>
    </lineage>
</organism>
<dbReference type="EMBL" id="CP093547">
    <property type="protein sequence ID" value="UNP29925.1"/>
    <property type="molecule type" value="Genomic_DNA"/>
</dbReference>
<dbReference type="RefSeq" id="WP_057941233.1">
    <property type="nucleotide sequence ID" value="NZ_CP011131.1"/>
</dbReference>
<evidence type="ECO:0000256" key="1">
    <source>
        <dbReference type="SAM" id="SignalP"/>
    </source>
</evidence>
<sequence length="224" mass="23974">MSTKTAFALMTACSLVPVGAARAGASLYVDDAAIVPAAQCQLESWLRASAPGRELTLVPACNVAGTEFGLGLSDYARPAQEHVAAFGAKRVLHEAPSQRWALAASLGANWNLSRGDFDGWNFNLPLSVTGDAAGRTRWHFNLGWNAPRQGRDMASAGIGLEHALSSRWTVLAEIFAERRGARIAQLGLRRGFGADHSVDVLIGDHSDHGRSPWLTLGFNFALPR</sequence>
<keyword evidence="3" id="KW-1185">Reference proteome</keyword>
<evidence type="ECO:0008006" key="4">
    <source>
        <dbReference type="Google" id="ProtNLM"/>
    </source>
</evidence>
<dbReference type="Proteomes" id="UP000829194">
    <property type="component" value="Chromosome"/>
</dbReference>
<name>A0ABY3XDD7_9GAMM</name>
<evidence type="ECO:0000313" key="2">
    <source>
        <dbReference type="EMBL" id="UNP29925.1"/>
    </source>
</evidence>
<gene>
    <name evidence="2" type="ORF">MOV92_01160</name>
</gene>
<protein>
    <recommendedName>
        <fullName evidence="4">MetA-pathway of phenol degradation family protein</fullName>
    </recommendedName>
</protein>
<reference evidence="2 3" key="1">
    <citation type="submission" date="2022-03" db="EMBL/GenBank/DDBJ databases">
        <title>Complete genome sequence of Lysobacter capsici VKM B-2533 and Lysobacter gummosus 10.1.1, promising sources of lytic agents.</title>
        <authorList>
            <person name="Tarlachkov S.V."/>
            <person name="Kudryakova I.V."/>
            <person name="Afoshin A.S."/>
            <person name="Leontyevskaya E.A."/>
            <person name="Leontyevskaya N.V."/>
        </authorList>
    </citation>
    <scope>NUCLEOTIDE SEQUENCE [LARGE SCALE GENOMIC DNA]</scope>
    <source>
        <strain evidence="2 3">10.1.1</strain>
    </source>
</reference>
<proteinExistence type="predicted"/>
<evidence type="ECO:0000313" key="3">
    <source>
        <dbReference type="Proteomes" id="UP000829194"/>
    </source>
</evidence>
<accession>A0ABY3XDD7</accession>
<feature type="signal peptide" evidence="1">
    <location>
        <begin position="1"/>
        <end position="23"/>
    </location>
</feature>
<keyword evidence="1" id="KW-0732">Signal</keyword>
<feature type="chain" id="PRO_5046210484" description="MetA-pathway of phenol degradation family protein" evidence="1">
    <location>
        <begin position="24"/>
        <end position="224"/>
    </location>
</feature>